<evidence type="ECO:0000313" key="1">
    <source>
        <dbReference type="EMBL" id="KAG8590495.1"/>
    </source>
</evidence>
<dbReference type="Proteomes" id="UP000824782">
    <property type="component" value="Unassembled WGS sequence"/>
</dbReference>
<comment type="caution">
    <text evidence="1">The sequence shown here is derived from an EMBL/GenBank/DDBJ whole genome shotgun (WGS) entry which is preliminary data.</text>
</comment>
<dbReference type="AlphaFoldDB" id="A0AAV7CZA9"/>
<keyword evidence="2" id="KW-1185">Reference proteome</keyword>
<gene>
    <name evidence="1" type="ORF">GDO81_006780</name>
</gene>
<reference evidence="1" key="1">
    <citation type="thesis" date="2020" institute="ProQuest LLC" country="789 East Eisenhower Parkway, Ann Arbor, MI, USA">
        <title>Comparative Genomics and Chromosome Evolution.</title>
        <authorList>
            <person name="Mudd A.B."/>
        </authorList>
    </citation>
    <scope>NUCLEOTIDE SEQUENCE</scope>
    <source>
        <strain evidence="1">237g6f4</strain>
        <tissue evidence="1">Blood</tissue>
    </source>
</reference>
<proteinExistence type="predicted"/>
<name>A0AAV7CZA9_ENGPU</name>
<dbReference type="EMBL" id="WNYA01000002">
    <property type="protein sequence ID" value="KAG8590495.1"/>
    <property type="molecule type" value="Genomic_DNA"/>
</dbReference>
<evidence type="ECO:0000313" key="2">
    <source>
        <dbReference type="Proteomes" id="UP000824782"/>
    </source>
</evidence>
<sequence>MAGHTTHPSILQSIYHSYSKQHAIVTAAHIYIQTQAILPGGCVPPATDRPSISAPTLCNINIHANTAESTHPRPRGGCDMTKKPLVLVFYNVVLTAMVQSPGK</sequence>
<protein>
    <submittedName>
        <fullName evidence="1">Uncharacterized protein</fullName>
    </submittedName>
</protein>
<accession>A0AAV7CZA9</accession>
<organism evidence="1 2">
    <name type="scientific">Engystomops pustulosus</name>
    <name type="common">Tungara frog</name>
    <name type="synonym">Physalaemus pustulosus</name>
    <dbReference type="NCBI Taxonomy" id="76066"/>
    <lineage>
        <taxon>Eukaryota</taxon>
        <taxon>Metazoa</taxon>
        <taxon>Chordata</taxon>
        <taxon>Craniata</taxon>
        <taxon>Vertebrata</taxon>
        <taxon>Euteleostomi</taxon>
        <taxon>Amphibia</taxon>
        <taxon>Batrachia</taxon>
        <taxon>Anura</taxon>
        <taxon>Neobatrachia</taxon>
        <taxon>Hyloidea</taxon>
        <taxon>Leptodactylidae</taxon>
        <taxon>Leiuperinae</taxon>
        <taxon>Engystomops</taxon>
    </lineage>
</organism>